<keyword evidence="3" id="KW-1185">Reference proteome</keyword>
<evidence type="ECO:0000256" key="1">
    <source>
        <dbReference type="SAM" id="SignalP"/>
    </source>
</evidence>
<comment type="caution">
    <text evidence="2">The sequence shown here is derived from an EMBL/GenBank/DDBJ whole genome shotgun (WGS) entry which is preliminary data.</text>
</comment>
<feature type="signal peptide" evidence="1">
    <location>
        <begin position="1"/>
        <end position="21"/>
    </location>
</feature>
<dbReference type="EMBL" id="JAUEPT010000067">
    <property type="protein sequence ID" value="KAK0434959.1"/>
    <property type="molecule type" value="Genomic_DNA"/>
</dbReference>
<dbReference type="AlphaFoldDB" id="A0AA39MII1"/>
<accession>A0AA39MII1</accession>
<name>A0AA39MII1_9AGAR</name>
<reference evidence="2" key="1">
    <citation type="submission" date="2023-06" db="EMBL/GenBank/DDBJ databases">
        <authorList>
            <consortium name="Lawrence Berkeley National Laboratory"/>
            <person name="Ahrendt S."/>
            <person name="Sahu N."/>
            <person name="Indic B."/>
            <person name="Wong-Bajracharya J."/>
            <person name="Merenyi Z."/>
            <person name="Ke H.-M."/>
            <person name="Monk M."/>
            <person name="Kocsube S."/>
            <person name="Drula E."/>
            <person name="Lipzen A."/>
            <person name="Balint B."/>
            <person name="Henrissat B."/>
            <person name="Andreopoulos B."/>
            <person name="Martin F.M."/>
            <person name="Harder C.B."/>
            <person name="Rigling D."/>
            <person name="Ford K.L."/>
            <person name="Foster G.D."/>
            <person name="Pangilinan J."/>
            <person name="Papanicolaou A."/>
            <person name="Barry K."/>
            <person name="LaButti K."/>
            <person name="Viragh M."/>
            <person name="Koriabine M."/>
            <person name="Yan M."/>
            <person name="Riley R."/>
            <person name="Champramary S."/>
            <person name="Plett K.L."/>
            <person name="Tsai I.J."/>
            <person name="Slot J."/>
            <person name="Sipos G."/>
            <person name="Plett J."/>
            <person name="Nagy L.G."/>
            <person name="Grigoriev I.V."/>
        </authorList>
    </citation>
    <scope>NUCLEOTIDE SEQUENCE</scope>
    <source>
        <strain evidence="2">FPL87.14</strain>
    </source>
</reference>
<keyword evidence="1" id="KW-0732">Signal</keyword>
<organism evidence="2 3">
    <name type="scientific">Armillaria borealis</name>
    <dbReference type="NCBI Taxonomy" id="47425"/>
    <lineage>
        <taxon>Eukaryota</taxon>
        <taxon>Fungi</taxon>
        <taxon>Dikarya</taxon>
        <taxon>Basidiomycota</taxon>
        <taxon>Agaricomycotina</taxon>
        <taxon>Agaricomycetes</taxon>
        <taxon>Agaricomycetidae</taxon>
        <taxon>Agaricales</taxon>
        <taxon>Marasmiineae</taxon>
        <taxon>Physalacriaceae</taxon>
        <taxon>Armillaria</taxon>
    </lineage>
</organism>
<protein>
    <submittedName>
        <fullName evidence="2">Uncharacterized protein</fullName>
    </submittedName>
</protein>
<dbReference type="Proteomes" id="UP001175226">
    <property type="component" value="Unassembled WGS sequence"/>
</dbReference>
<evidence type="ECO:0000313" key="2">
    <source>
        <dbReference type="EMBL" id="KAK0434959.1"/>
    </source>
</evidence>
<sequence length="121" mass="13180">MPAVTLAMRALLVTQTRVVDGEQYDGSTDVLKKVELDNDNFEMAEGLLLVVLGKHQRNSGKKSAMIDVDNVEETVRLSGIELPEVSLTLMDVLPPTSLVGVSATQHTFPNPPCSYQKEALL</sequence>
<feature type="chain" id="PRO_5041443847" evidence="1">
    <location>
        <begin position="22"/>
        <end position="121"/>
    </location>
</feature>
<evidence type="ECO:0000313" key="3">
    <source>
        <dbReference type="Proteomes" id="UP001175226"/>
    </source>
</evidence>
<gene>
    <name evidence="2" type="ORF">EV421DRAFT_1740591</name>
</gene>
<proteinExistence type="predicted"/>